<dbReference type="InterPro" id="IPR003029">
    <property type="entry name" value="S1_domain"/>
</dbReference>
<dbReference type="Gene3D" id="3.30.230.70">
    <property type="entry name" value="GHMP Kinase, N-terminal domain"/>
    <property type="match status" value="2"/>
</dbReference>
<evidence type="ECO:0000256" key="4">
    <source>
        <dbReference type="ARBA" id="ARBA00022679"/>
    </source>
</evidence>
<dbReference type="CDD" id="cd02393">
    <property type="entry name" value="KH-I_PNPase"/>
    <property type="match status" value="1"/>
</dbReference>
<comment type="similarity">
    <text evidence="2 9">Belongs to the polyribonucleotide nucleotidyltransferase family.</text>
</comment>
<dbReference type="Pfam" id="PF01138">
    <property type="entry name" value="RNase_PH"/>
    <property type="match status" value="2"/>
</dbReference>
<dbReference type="SMART" id="SM00316">
    <property type="entry name" value="S1"/>
    <property type="match status" value="1"/>
</dbReference>
<keyword evidence="5 9" id="KW-0548">Nucleotidyltransferase</keyword>
<dbReference type="PANTHER" id="PTHR11252">
    <property type="entry name" value="POLYRIBONUCLEOTIDE NUCLEOTIDYLTRANSFERASE"/>
    <property type="match status" value="1"/>
</dbReference>
<dbReference type="InterPro" id="IPR036612">
    <property type="entry name" value="KH_dom_type_1_sf"/>
</dbReference>
<dbReference type="Pfam" id="PF00575">
    <property type="entry name" value="S1"/>
    <property type="match status" value="1"/>
</dbReference>
<comment type="function">
    <text evidence="9">Involved in mRNA degradation. Catalyzes the phosphorolysis of single-stranded polyribonucleotides processively in the 3'- to 5'-direction.</text>
</comment>
<feature type="domain" description="S1 motif" evidence="11">
    <location>
        <begin position="623"/>
        <end position="691"/>
    </location>
</feature>
<reference evidence="13" key="1">
    <citation type="submission" date="2017-04" db="EMBL/GenBank/DDBJ databases">
        <authorList>
            <person name="Bumgarner R.E."/>
            <person name="Fredricks D.N."/>
            <person name="Srinivasan S."/>
        </authorList>
    </citation>
    <scope>NUCLEOTIDE SEQUENCE [LARGE SCALE GENOMIC DNA]</scope>
    <source>
        <strain evidence="13">KA00405</strain>
    </source>
</reference>
<dbReference type="SMART" id="SM00322">
    <property type="entry name" value="KH"/>
    <property type="match status" value="1"/>
</dbReference>
<dbReference type="HAMAP" id="MF_01595">
    <property type="entry name" value="PNPase"/>
    <property type="match status" value="1"/>
</dbReference>
<gene>
    <name evidence="9" type="primary">pnp</name>
    <name evidence="12" type="ORF">B7R76_01975</name>
</gene>
<dbReference type="FunFam" id="3.30.230.70:FF:000002">
    <property type="entry name" value="Polyribonucleotide nucleotidyltransferase"/>
    <property type="match status" value="1"/>
</dbReference>
<accession>A0A2J8B4L2</accession>
<dbReference type="SUPFAM" id="SSF46915">
    <property type="entry name" value="Polynucleotide phosphorylase/guanosine pentaphosphate synthase (PNPase/GPSI), domain 3"/>
    <property type="match status" value="1"/>
</dbReference>
<dbReference type="InterPro" id="IPR015848">
    <property type="entry name" value="PNPase_PH_RNA-bd_bac/org-type"/>
</dbReference>
<dbReference type="InterPro" id="IPR020568">
    <property type="entry name" value="Ribosomal_Su5_D2-typ_SF"/>
</dbReference>
<keyword evidence="8 9" id="KW-0694">RNA-binding</keyword>
<dbReference type="CDD" id="cd04472">
    <property type="entry name" value="S1_PNPase"/>
    <property type="match status" value="1"/>
</dbReference>
<dbReference type="InterPro" id="IPR004088">
    <property type="entry name" value="KH_dom_type_1"/>
</dbReference>
<dbReference type="GO" id="GO:0005829">
    <property type="term" value="C:cytosol"/>
    <property type="evidence" value="ECO:0007669"/>
    <property type="project" value="TreeGrafter"/>
</dbReference>
<dbReference type="NCBIfam" id="NF008805">
    <property type="entry name" value="PRK11824.1"/>
    <property type="match status" value="1"/>
</dbReference>
<comment type="catalytic activity">
    <reaction evidence="9">
        <text>RNA(n+1) + phosphate = RNA(n) + a ribonucleoside 5'-diphosphate</text>
        <dbReference type="Rhea" id="RHEA:22096"/>
        <dbReference type="Rhea" id="RHEA-COMP:14527"/>
        <dbReference type="Rhea" id="RHEA-COMP:17342"/>
        <dbReference type="ChEBI" id="CHEBI:43474"/>
        <dbReference type="ChEBI" id="CHEBI:57930"/>
        <dbReference type="ChEBI" id="CHEBI:140395"/>
        <dbReference type="EC" id="2.7.7.8"/>
    </reaction>
</comment>
<evidence type="ECO:0000313" key="12">
    <source>
        <dbReference type="EMBL" id="PNH19674.1"/>
    </source>
</evidence>
<keyword evidence="3 9" id="KW-0963">Cytoplasm</keyword>
<protein>
    <recommendedName>
        <fullName evidence="9">Polyribonucleotide nucleotidyltransferase</fullName>
        <ecNumber evidence="9">2.7.7.8</ecNumber>
    </recommendedName>
    <alternativeName>
        <fullName evidence="9">Polynucleotide phosphorylase</fullName>
        <shortName evidence="9">PNPase</shortName>
    </alternativeName>
</protein>
<organism evidence="12 13">
    <name type="scientific">Mageeibacillus indolicus</name>
    <dbReference type="NCBI Taxonomy" id="884684"/>
    <lineage>
        <taxon>Bacteria</taxon>
        <taxon>Bacillati</taxon>
        <taxon>Bacillota</taxon>
        <taxon>Clostridia</taxon>
        <taxon>Eubacteriales</taxon>
        <taxon>Oscillospiraceae</taxon>
        <taxon>Mageeibacillus</taxon>
    </lineage>
</organism>
<evidence type="ECO:0000256" key="8">
    <source>
        <dbReference type="ARBA" id="ARBA00022884"/>
    </source>
</evidence>
<dbReference type="NCBIfam" id="TIGR03591">
    <property type="entry name" value="polynuc_phos"/>
    <property type="match status" value="1"/>
</dbReference>
<dbReference type="InterPro" id="IPR036345">
    <property type="entry name" value="ExoRNase_PH_dom2_sf"/>
</dbReference>
<dbReference type="InterPro" id="IPR027408">
    <property type="entry name" value="PNPase/RNase_PH_dom_sf"/>
</dbReference>
<dbReference type="CDD" id="cd11363">
    <property type="entry name" value="RNase_PH_PNPase_1"/>
    <property type="match status" value="1"/>
</dbReference>
<keyword evidence="4 9" id="KW-0808">Transferase</keyword>
<dbReference type="InterPro" id="IPR015847">
    <property type="entry name" value="ExoRNase_PH_dom2"/>
</dbReference>
<dbReference type="Pfam" id="PF03725">
    <property type="entry name" value="RNase_PH_C"/>
    <property type="match status" value="1"/>
</dbReference>
<proteinExistence type="inferred from homology"/>
<dbReference type="SUPFAM" id="SSF55666">
    <property type="entry name" value="Ribonuclease PH domain 2-like"/>
    <property type="match status" value="2"/>
</dbReference>
<keyword evidence="7 9" id="KW-0460">Magnesium</keyword>
<keyword evidence="6 9" id="KW-0479">Metal-binding</keyword>
<dbReference type="SUPFAM" id="SSF50249">
    <property type="entry name" value="Nucleic acid-binding proteins"/>
    <property type="match status" value="1"/>
</dbReference>
<dbReference type="InterPro" id="IPR012162">
    <property type="entry name" value="PNPase"/>
</dbReference>
<dbReference type="Pfam" id="PF00013">
    <property type="entry name" value="KH_1"/>
    <property type="match status" value="1"/>
</dbReference>
<dbReference type="FunFam" id="2.40.50.140:FF:000023">
    <property type="entry name" value="Polyribonucleotide nucleotidyltransferase"/>
    <property type="match status" value="1"/>
</dbReference>
<dbReference type="RefSeq" id="WP_102892275.1">
    <property type="nucleotide sequence ID" value="NZ_NBZD01000001.1"/>
</dbReference>
<evidence type="ECO:0000256" key="2">
    <source>
        <dbReference type="ARBA" id="ARBA00007404"/>
    </source>
</evidence>
<evidence type="ECO:0000313" key="13">
    <source>
        <dbReference type="Proteomes" id="UP000236394"/>
    </source>
</evidence>
<comment type="cofactor">
    <cofactor evidence="9">
        <name>Mg(2+)</name>
        <dbReference type="ChEBI" id="CHEBI:18420"/>
    </cofactor>
</comment>
<feature type="binding site" evidence="9">
    <location>
        <position position="492"/>
    </location>
    <ligand>
        <name>Mg(2+)</name>
        <dbReference type="ChEBI" id="CHEBI:18420"/>
    </ligand>
</feature>
<evidence type="ECO:0000256" key="10">
    <source>
        <dbReference type="SAM" id="MobiDB-lite"/>
    </source>
</evidence>
<evidence type="ECO:0000256" key="6">
    <source>
        <dbReference type="ARBA" id="ARBA00022723"/>
    </source>
</evidence>
<dbReference type="Pfam" id="PF03726">
    <property type="entry name" value="PNPase"/>
    <property type="match status" value="1"/>
</dbReference>
<dbReference type="Gene3D" id="3.30.1370.10">
    <property type="entry name" value="K Homology domain, type 1"/>
    <property type="match status" value="1"/>
</dbReference>
<dbReference type="InterPro" id="IPR001247">
    <property type="entry name" value="ExoRNase_PH_dom1"/>
</dbReference>
<evidence type="ECO:0000259" key="11">
    <source>
        <dbReference type="PROSITE" id="PS50126"/>
    </source>
</evidence>
<dbReference type="InterPro" id="IPR036456">
    <property type="entry name" value="PNPase_PH_RNA-bd_sf"/>
</dbReference>
<dbReference type="InterPro" id="IPR004087">
    <property type="entry name" value="KH_dom"/>
</dbReference>
<dbReference type="SUPFAM" id="SSF54211">
    <property type="entry name" value="Ribosomal protein S5 domain 2-like"/>
    <property type="match status" value="2"/>
</dbReference>
<dbReference type="PROSITE" id="PS50126">
    <property type="entry name" value="S1"/>
    <property type="match status" value="1"/>
</dbReference>
<dbReference type="CDD" id="cd11364">
    <property type="entry name" value="RNase_PH_PNPase_2"/>
    <property type="match status" value="1"/>
</dbReference>
<dbReference type="PIRSF" id="PIRSF005499">
    <property type="entry name" value="PNPase"/>
    <property type="match status" value="1"/>
</dbReference>
<dbReference type="GO" id="GO:0000175">
    <property type="term" value="F:3'-5'-RNA exonuclease activity"/>
    <property type="evidence" value="ECO:0007669"/>
    <property type="project" value="TreeGrafter"/>
</dbReference>
<evidence type="ECO:0000256" key="3">
    <source>
        <dbReference type="ARBA" id="ARBA00022490"/>
    </source>
</evidence>
<dbReference type="FunFam" id="3.30.230.70:FF:000001">
    <property type="entry name" value="Polyribonucleotide nucleotidyltransferase"/>
    <property type="match status" value="1"/>
</dbReference>
<name>A0A2J8B4L2_9FIRM</name>
<dbReference type="EMBL" id="NBZD01000001">
    <property type="protein sequence ID" value="PNH19674.1"/>
    <property type="molecule type" value="Genomic_DNA"/>
</dbReference>
<dbReference type="GO" id="GO:0006396">
    <property type="term" value="P:RNA processing"/>
    <property type="evidence" value="ECO:0007669"/>
    <property type="project" value="InterPro"/>
</dbReference>
<dbReference type="Proteomes" id="UP000236394">
    <property type="component" value="Unassembled WGS sequence"/>
</dbReference>
<dbReference type="GO" id="GO:0003723">
    <property type="term" value="F:RNA binding"/>
    <property type="evidence" value="ECO:0007669"/>
    <property type="project" value="UniProtKB-UniRule"/>
</dbReference>
<dbReference type="GO" id="GO:0006402">
    <property type="term" value="P:mRNA catabolic process"/>
    <property type="evidence" value="ECO:0007669"/>
    <property type="project" value="UniProtKB-UniRule"/>
</dbReference>
<comment type="caution">
    <text evidence="12">The sequence shown here is derived from an EMBL/GenBank/DDBJ whole genome shotgun (WGS) entry which is preliminary data.</text>
</comment>
<dbReference type="EC" id="2.7.7.8" evidence="9"/>
<dbReference type="PROSITE" id="PS50084">
    <property type="entry name" value="KH_TYPE_1"/>
    <property type="match status" value="1"/>
</dbReference>
<feature type="compositionally biased region" description="Basic and acidic residues" evidence="10">
    <location>
        <begin position="693"/>
        <end position="735"/>
    </location>
</feature>
<evidence type="ECO:0000256" key="1">
    <source>
        <dbReference type="ARBA" id="ARBA00004496"/>
    </source>
</evidence>
<evidence type="ECO:0000256" key="7">
    <source>
        <dbReference type="ARBA" id="ARBA00022842"/>
    </source>
</evidence>
<evidence type="ECO:0000256" key="5">
    <source>
        <dbReference type="ARBA" id="ARBA00022695"/>
    </source>
</evidence>
<dbReference type="GO" id="GO:0004654">
    <property type="term" value="F:polyribonucleotide nucleotidyltransferase activity"/>
    <property type="evidence" value="ECO:0007669"/>
    <property type="project" value="UniProtKB-UniRule"/>
</dbReference>
<dbReference type="GO" id="GO:0000287">
    <property type="term" value="F:magnesium ion binding"/>
    <property type="evidence" value="ECO:0007669"/>
    <property type="project" value="UniProtKB-UniRule"/>
</dbReference>
<dbReference type="AlphaFoldDB" id="A0A2J8B4L2"/>
<dbReference type="SUPFAM" id="SSF54791">
    <property type="entry name" value="Eukaryotic type KH-domain (KH-domain type I)"/>
    <property type="match status" value="1"/>
</dbReference>
<sequence length="745" mass="82359">MEKIFKTELAGRDLIVETGKLAQFANGSCLIRYGNTVVLSTATASKQPRPGIDFFPLSVDYEEKMYAIGKIPGGFIKREGRPSEKAILTSRVIDRPMRPLFPKDLRNDVAVNNLVLAVDQNASPEIAAMIGSSIAVAISDIPWRGPISGVQLGLIDGQVIINPNEEQRKQSQMAVTLAGTEEKICMIEAGADEVPEDVMMNALLVGHQEIQKTCRFIKSIVAEIGKPKFTYESAAVPEEIMTEVKQFAAEKMKQAVLAVDKNERDQNIDALTAEINEHLTAINEEWAAWTNDAVYQLEKKAVRNYLFHEHRRVDGRGIDEIRPLSCDAGILPMVHGSGLFQRGQTQVLTICTLGPLSSAQTLDGLDNEKEKRYMHHYNMPGYSTGEAKPNRSPGRREIGHGALAERSLVPVLPSEEEFPYAIRTVSEIMMSNGSTSQGSVCASTLALMDAGVPIKRPVAGISCGLLVNEENDEDFLVFMDIQGIEDFFGDMDFKVAGTTEGITSIQVDIKVDGLSYDVIRQALAITRKGRLQIINDIILPRLPEPRAELSQYAPKILQLSIPVDKIREVIGQGGKVINKIIADTGVAIDIEEDGRVFISAVDLEQGNKALKIINGIVNDPEPGQVFTGKVTRLMNFGAFVEFLPGKEGLVHISKMAWQHVEKVEDCVKEGDIVTVKVIEIDAQGRINLSMRDCLPKPEGYQEEKERDHERIKRPHGDREHGGSRGRRNEGRDDRNSFNSLGRFRD</sequence>
<dbReference type="PANTHER" id="PTHR11252:SF0">
    <property type="entry name" value="POLYRIBONUCLEOTIDE NUCLEOTIDYLTRANSFERASE 1, MITOCHONDRIAL"/>
    <property type="match status" value="1"/>
</dbReference>
<dbReference type="Gene3D" id="2.40.50.140">
    <property type="entry name" value="Nucleic acid-binding proteins"/>
    <property type="match status" value="1"/>
</dbReference>
<feature type="binding site" evidence="9">
    <location>
        <position position="486"/>
    </location>
    <ligand>
        <name>Mg(2+)</name>
        <dbReference type="ChEBI" id="CHEBI:18420"/>
    </ligand>
</feature>
<dbReference type="FunFam" id="3.30.1370.10:FF:000001">
    <property type="entry name" value="Polyribonucleotide nucleotidyltransferase"/>
    <property type="match status" value="1"/>
</dbReference>
<comment type="subcellular location">
    <subcellularLocation>
        <location evidence="1 9">Cytoplasm</location>
    </subcellularLocation>
</comment>
<feature type="region of interest" description="Disordered" evidence="10">
    <location>
        <begin position="692"/>
        <end position="745"/>
    </location>
</feature>
<dbReference type="InterPro" id="IPR012340">
    <property type="entry name" value="NA-bd_OB-fold"/>
</dbReference>
<evidence type="ECO:0000256" key="9">
    <source>
        <dbReference type="HAMAP-Rule" id="MF_01595"/>
    </source>
</evidence>